<sequence>MENLDSKWLFSPKSTFKNIWNSMIMLLLSYTATILPYRMSFNALQGNNWVIVDVLIDSVFILDILITFNTALVSFSEKHIYSRKAIAKSYIKSWFLIDLISCIPLEIIDSNETVNESYNKFLRILKVSRIYRFVRVLRLLKLLRFLRSQYVKNLLISFQLNAGIGKIIIFFLSLGMSVHILGCLWFYVSSTDNMNLTWTSHNNIDSFSDMDQYIVSVYFVFTTLTTVGYGDNFPISNIEKIFTIILMCFGIAFYSLMIGSLASSIKSRDRIVANIKTKTKRLKEFAKATHLDNALFKKIKLIIKENTIKCLHERVDIDIVMKDLPSNLREEIYDHLYLKIVQNFNFFQDRPKSFVNALVPKLVMNYYIFQEILYEEGDLPEEIFLIKLGSVFMNVEMNLVFRVYKEGSYFGEIEILENKYRDCTTTIGSRTAELYTLSKNAFLTVLKDYPSVMNNLQKIAKDRDKKHEESKKDALFGVDHCKISHNDDDNKRSLLFHDDKASDSDSGQSLFDEFQLGKKDTGLLISIQNDNMFKRRNRRIWTKALGRPVRFYRNSRRKTTSRRKTEIKEKEPPTKIKKTMKMPQSTNIKCPLNNKEISPIIFYSDNDEDFKLEELGLEPIENDNILKFNWNCENILSGLKGRSNMIEENVLFI</sequence>
<keyword evidence="6 9" id="KW-0472">Membrane</keyword>
<dbReference type="CDD" id="cd00038">
    <property type="entry name" value="CAP_ED"/>
    <property type="match status" value="1"/>
</dbReference>
<feature type="transmembrane region" description="Helical" evidence="9">
    <location>
        <begin position="167"/>
        <end position="188"/>
    </location>
</feature>
<accession>A0A1R2CVU8</accession>
<feature type="transmembrane region" description="Helical" evidence="9">
    <location>
        <begin position="20"/>
        <end position="37"/>
    </location>
</feature>
<dbReference type="InterPro" id="IPR003938">
    <property type="entry name" value="K_chnl_volt-dep_EAG/ELK/ERG"/>
</dbReference>
<dbReference type="InterPro" id="IPR005821">
    <property type="entry name" value="Ion_trans_dom"/>
</dbReference>
<keyword evidence="4 9" id="KW-1133">Transmembrane helix</keyword>
<dbReference type="PRINTS" id="PR01463">
    <property type="entry name" value="EAGCHANLFMLY"/>
</dbReference>
<protein>
    <recommendedName>
        <fullName evidence="10">Cyclic nucleotide-binding domain-containing protein</fullName>
    </recommendedName>
</protein>
<keyword evidence="3 9" id="KW-0812">Transmembrane</keyword>
<evidence type="ECO:0000256" key="4">
    <source>
        <dbReference type="ARBA" id="ARBA00022989"/>
    </source>
</evidence>
<evidence type="ECO:0000256" key="8">
    <source>
        <dbReference type="SAM" id="MobiDB-lite"/>
    </source>
</evidence>
<dbReference type="PANTHER" id="PTHR47823:SF9">
    <property type="entry name" value="CHROMOSOME UNDETERMINED SCAFFOLD_10, WHOLE GENOME SHOTGUN SEQUENCE"/>
    <property type="match status" value="1"/>
</dbReference>
<dbReference type="AlphaFoldDB" id="A0A1R2CVU8"/>
<evidence type="ECO:0000256" key="1">
    <source>
        <dbReference type="ARBA" id="ARBA00004141"/>
    </source>
</evidence>
<evidence type="ECO:0000313" key="12">
    <source>
        <dbReference type="Proteomes" id="UP000187209"/>
    </source>
</evidence>
<comment type="caution">
    <text evidence="11">The sequence shown here is derived from an EMBL/GenBank/DDBJ whole genome shotgun (WGS) entry which is preliminary data.</text>
</comment>
<gene>
    <name evidence="11" type="ORF">SteCoe_4049</name>
</gene>
<evidence type="ECO:0000256" key="5">
    <source>
        <dbReference type="ARBA" id="ARBA00023065"/>
    </source>
</evidence>
<keyword evidence="5" id="KW-0406">Ion transport</keyword>
<dbReference type="GO" id="GO:0005249">
    <property type="term" value="F:voltage-gated potassium channel activity"/>
    <property type="evidence" value="ECO:0007669"/>
    <property type="project" value="InterPro"/>
</dbReference>
<evidence type="ECO:0000256" key="9">
    <source>
        <dbReference type="SAM" id="Phobius"/>
    </source>
</evidence>
<evidence type="ECO:0000259" key="10">
    <source>
        <dbReference type="PROSITE" id="PS50042"/>
    </source>
</evidence>
<dbReference type="Proteomes" id="UP000187209">
    <property type="component" value="Unassembled WGS sequence"/>
</dbReference>
<dbReference type="FunFam" id="1.10.287.70:FF:000123">
    <property type="entry name" value="Potassium channel KAT3"/>
    <property type="match status" value="1"/>
</dbReference>
<evidence type="ECO:0000313" key="11">
    <source>
        <dbReference type="EMBL" id="OMJ93103.1"/>
    </source>
</evidence>
<keyword evidence="7" id="KW-0407">Ion channel</keyword>
<dbReference type="Gene3D" id="2.60.120.10">
    <property type="entry name" value="Jelly Rolls"/>
    <property type="match status" value="1"/>
</dbReference>
<evidence type="ECO:0000256" key="6">
    <source>
        <dbReference type="ARBA" id="ARBA00023136"/>
    </source>
</evidence>
<evidence type="ECO:0000256" key="3">
    <source>
        <dbReference type="ARBA" id="ARBA00022692"/>
    </source>
</evidence>
<organism evidence="11 12">
    <name type="scientific">Stentor coeruleus</name>
    <dbReference type="NCBI Taxonomy" id="5963"/>
    <lineage>
        <taxon>Eukaryota</taxon>
        <taxon>Sar</taxon>
        <taxon>Alveolata</taxon>
        <taxon>Ciliophora</taxon>
        <taxon>Postciliodesmatophora</taxon>
        <taxon>Heterotrichea</taxon>
        <taxon>Heterotrichida</taxon>
        <taxon>Stentoridae</taxon>
        <taxon>Stentor</taxon>
    </lineage>
</organism>
<dbReference type="SMART" id="SM00100">
    <property type="entry name" value="cNMP"/>
    <property type="match status" value="1"/>
</dbReference>
<dbReference type="Pfam" id="PF00520">
    <property type="entry name" value="Ion_trans"/>
    <property type="match status" value="1"/>
</dbReference>
<dbReference type="InterPro" id="IPR014710">
    <property type="entry name" value="RmlC-like_jellyroll"/>
</dbReference>
<dbReference type="SUPFAM" id="SSF81324">
    <property type="entry name" value="Voltage-gated potassium channels"/>
    <property type="match status" value="1"/>
</dbReference>
<dbReference type="GO" id="GO:0016020">
    <property type="term" value="C:membrane"/>
    <property type="evidence" value="ECO:0007669"/>
    <property type="project" value="UniProtKB-SubCell"/>
</dbReference>
<comment type="subcellular location">
    <subcellularLocation>
        <location evidence="1">Membrane</location>
        <topology evidence="1">Multi-pass membrane protein</topology>
    </subcellularLocation>
</comment>
<feature type="transmembrane region" description="Helical" evidence="9">
    <location>
        <begin position="212"/>
        <end position="229"/>
    </location>
</feature>
<dbReference type="Pfam" id="PF00027">
    <property type="entry name" value="cNMP_binding"/>
    <property type="match status" value="1"/>
</dbReference>
<dbReference type="OrthoDB" id="422349at2759"/>
<feature type="domain" description="Cyclic nucleotide-binding" evidence="10">
    <location>
        <begin position="346"/>
        <end position="446"/>
    </location>
</feature>
<keyword evidence="12" id="KW-1185">Reference proteome</keyword>
<reference evidence="11 12" key="1">
    <citation type="submission" date="2016-11" db="EMBL/GenBank/DDBJ databases">
        <title>The macronuclear genome of Stentor coeruleus: a giant cell with tiny introns.</title>
        <authorList>
            <person name="Slabodnick M."/>
            <person name="Ruby J.G."/>
            <person name="Reiff S.B."/>
            <person name="Swart E.C."/>
            <person name="Gosai S."/>
            <person name="Prabakaran S."/>
            <person name="Witkowska E."/>
            <person name="Larue G.E."/>
            <person name="Fisher S."/>
            <person name="Freeman R.M."/>
            <person name="Gunawardena J."/>
            <person name="Chu W."/>
            <person name="Stover N.A."/>
            <person name="Gregory B.D."/>
            <person name="Nowacki M."/>
            <person name="Derisi J."/>
            <person name="Roy S.W."/>
            <person name="Marshall W.F."/>
            <person name="Sood P."/>
        </authorList>
    </citation>
    <scope>NUCLEOTIDE SEQUENCE [LARGE SCALE GENOMIC DNA]</scope>
    <source>
        <strain evidence="11">WM001</strain>
    </source>
</reference>
<dbReference type="InterPro" id="IPR018490">
    <property type="entry name" value="cNMP-bd_dom_sf"/>
</dbReference>
<name>A0A1R2CVU8_9CILI</name>
<dbReference type="SUPFAM" id="SSF51206">
    <property type="entry name" value="cAMP-binding domain-like"/>
    <property type="match status" value="1"/>
</dbReference>
<dbReference type="PANTHER" id="PTHR47823">
    <property type="entry name" value="ION_TRANS DOMAIN-CONTAINING PROTEIN"/>
    <property type="match status" value="1"/>
</dbReference>
<dbReference type="Gene3D" id="1.10.287.70">
    <property type="match status" value="1"/>
</dbReference>
<evidence type="ECO:0000256" key="7">
    <source>
        <dbReference type="ARBA" id="ARBA00023303"/>
    </source>
</evidence>
<keyword evidence="2" id="KW-0813">Transport</keyword>
<dbReference type="EMBL" id="MPUH01000049">
    <property type="protein sequence ID" value="OMJ93103.1"/>
    <property type="molecule type" value="Genomic_DNA"/>
</dbReference>
<evidence type="ECO:0000256" key="2">
    <source>
        <dbReference type="ARBA" id="ARBA00022448"/>
    </source>
</evidence>
<feature type="transmembrane region" description="Helical" evidence="9">
    <location>
        <begin position="49"/>
        <end position="68"/>
    </location>
</feature>
<feature type="transmembrane region" description="Helical" evidence="9">
    <location>
        <begin position="241"/>
        <end position="262"/>
    </location>
</feature>
<proteinExistence type="predicted"/>
<dbReference type="PROSITE" id="PS50042">
    <property type="entry name" value="CNMP_BINDING_3"/>
    <property type="match status" value="1"/>
</dbReference>
<feature type="region of interest" description="Disordered" evidence="8">
    <location>
        <begin position="555"/>
        <end position="575"/>
    </location>
</feature>
<feature type="compositionally biased region" description="Basic and acidic residues" evidence="8">
    <location>
        <begin position="563"/>
        <end position="574"/>
    </location>
</feature>
<dbReference type="InterPro" id="IPR000595">
    <property type="entry name" value="cNMP-bd_dom"/>
</dbReference>